<dbReference type="Proteomes" id="UP000095751">
    <property type="component" value="Unassembled WGS sequence"/>
</dbReference>
<sequence length="643" mass="72147">MIDASLYYSAGSNQIHTTAGVDKTYIDNDIQEAEADKGHLWCPVPLMRAGAETLSTSNVWHNLYDEILNASYHAHPRIETLNTTQLHAYKDWVEQLYSFYTPSKLRRSIMNPAPPKEIVQLMKLASEIKHHNAKVSEENDKRVLRILLLGGSVTVGIGCSWPENLNIPKPSHWANPGEECAWSFRLEKLLNHVLFDGEKIVRVDNIATGGQTNEMGTHVLEYRLFPNPDQMPDVVISAFSANEVQEPDLQTVLHNNMQGFVKAAQGLRPCNDQAPLVMMVDDFYGDMVFRATEQTANVFKLSSWNNFMAVDYASTIKFKVLAEVEKDFNGTSPIVPLLNGNYQLHMGSGMHMGLAWTVMFNIVNSIINVCNDATIGIENHPIVEDALLDTVSVKHHSQEDSHNKNAISYQMIDPHLLPSLEKGEPPFQHIGRMQANVRGSAHEEREILEANIRANKDFCDDFDTNGKDNIQRCSYAWYINHMIGFSSAGQVDKKMTKDLIQKDGWKAEGYPIRQPRAGWYTHTPDSTFSLMIKDTELDTNFVLIVAMKSYSQKWVGSKLAVSISVVKKTDNLNNSSLTDVRAVDWDADSTFLIDGYHDIKTSVHFPHKIPVLGGAKAGDTLILHAKLVSGQEFKIAGIAFCRF</sequence>
<dbReference type="InParanoid" id="A0A1E7F8A1"/>
<dbReference type="OrthoDB" id="42242at2759"/>
<gene>
    <name evidence="1" type="ORF">FRACYDRAFT_240957</name>
</gene>
<evidence type="ECO:0000313" key="2">
    <source>
        <dbReference type="Proteomes" id="UP000095751"/>
    </source>
</evidence>
<accession>A0A1E7F8A1</accession>
<dbReference type="EMBL" id="KV784360">
    <property type="protein sequence ID" value="OEU14418.1"/>
    <property type="molecule type" value="Genomic_DNA"/>
</dbReference>
<dbReference type="AlphaFoldDB" id="A0A1E7F8A1"/>
<dbReference type="PANTHER" id="PTHR34407">
    <property type="entry name" value="EXPRESSED PROTEIN"/>
    <property type="match status" value="1"/>
</dbReference>
<keyword evidence="2" id="KW-1185">Reference proteome</keyword>
<name>A0A1E7F8A1_9STRA</name>
<organism evidence="1 2">
    <name type="scientific">Fragilariopsis cylindrus CCMP1102</name>
    <dbReference type="NCBI Taxonomy" id="635003"/>
    <lineage>
        <taxon>Eukaryota</taxon>
        <taxon>Sar</taxon>
        <taxon>Stramenopiles</taxon>
        <taxon>Ochrophyta</taxon>
        <taxon>Bacillariophyta</taxon>
        <taxon>Bacillariophyceae</taxon>
        <taxon>Bacillariophycidae</taxon>
        <taxon>Bacillariales</taxon>
        <taxon>Bacillariaceae</taxon>
        <taxon>Fragilariopsis</taxon>
    </lineage>
</organism>
<proteinExistence type="predicted"/>
<dbReference type="SUPFAM" id="SSF52266">
    <property type="entry name" value="SGNH hydrolase"/>
    <property type="match status" value="1"/>
</dbReference>
<dbReference type="KEGG" id="fcy:FRACYDRAFT_240957"/>
<dbReference type="PANTHER" id="PTHR34407:SF1">
    <property type="entry name" value="SGNH HYDROLASE-TYPE ESTERASE DOMAIN-CONTAINING PROTEIN"/>
    <property type="match status" value="1"/>
</dbReference>
<protein>
    <submittedName>
        <fullName evidence="1">Uncharacterized protein</fullName>
    </submittedName>
</protein>
<evidence type="ECO:0000313" key="1">
    <source>
        <dbReference type="EMBL" id="OEU14418.1"/>
    </source>
</evidence>
<reference evidence="1 2" key="1">
    <citation type="submission" date="2016-09" db="EMBL/GenBank/DDBJ databases">
        <title>Extensive genetic diversity and differential bi-allelic expression allows diatom success in the polar Southern Ocean.</title>
        <authorList>
            <consortium name="DOE Joint Genome Institute"/>
            <person name="Mock T."/>
            <person name="Otillar R.P."/>
            <person name="Strauss J."/>
            <person name="Dupont C."/>
            <person name="Frickenhaus S."/>
            <person name="Maumus F."/>
            <person name="Mcmullan M."/>
            <person name="Sanges R."/>
            <person name="Schmutz J."/>
            <person name="Toseland A."/>
            <person name="Valas R."/>
            <person name="Veluchamy A."/>
            <person name="Ward B.J."/>
            <person name="Allen A."/>
            <person name="Barry K."/>
            <person name="Falciatore A."/>
            <person name="Ferrante M."/>
            <person name="Fortunato A.E."/>
            <person name="Gloeckner G."/>
            <person name="Gruber A."/>
            <person name="Hipkin R."/>
            <person name="Janech M."/>
            <person name="Kroth P."/>
            <person name="Leese F."/>
            <person name="Lindquist E."/>
            <person name="Lyon B.R."/>
            <person name="Martin J."/>
            <person name="Mayer C."/>
            <person name="Parker M."/>
            <person name="Quesneville H."/>
            <person name="Raymond J."/>
            <person name="Uhlig C."/>
            <person name="Valentin K.U."/>
            <person name="Worden A.Z."/>
            <person name="Armbrust E.V."/>
            <person name="Bowler C."/>
            <person name="Green B."/>
            <person name="Moulton V."/>
            <person name="Van Oosterhout C."/>
            <person name="Grigoriev I."/>
        </authorList>
    </citation>
    <scope>NUCLEOTIDE SEQUENCE [LARGE SCALE GENOMIC DNA]</scope>
    <source>
        <strain evidence="1 2">CCMP1102</strain>
    </source>
</reference>